<protein>
    <submittedName>
        <fullName evidence="5">LacI family transcriptional regulator</fullName>
    </submittedName>
</protein>
<feature type="domain" description="HTH lacI-type" evidence="4">
    <location>
        <begin position="22"/>
        <end position="76"/>
    </location>
</feature>
<dbReference type="InterPro" id="IPR000843">
    <property type="entry name" value="HTH_LacI"/>
</dbReference>
<dbReference type="CDD" id="cd06267">
    <property type="entry name" value="PBP1_LacI_sugar_binding-like"/>
    <property type="match status" value="1"/>
</dbReference>
<dbReference type="SMART" id="SM00354">
    <property type="entry name" value="HTH_LACI"/>
    <property type="match status" value="1"/>
</dbReference>
<dbReference type="InterPro" id="IPR046335">
    <property type="entry name" value="LacI/GalR-like_sensor"/>
</dbReference>
<dbReference type="CDD" id="cd01392">
    <property type="entry name" value="HTH_LacI"/>
    <property type="match status" value="1"/>
</dbReference>
<dbReference type="SUPFAM" id="SSF47413">
    <property type="entry name" value="lambda repressor-like DNA-binding domains"/>
    <property type="match status" value="1"/>
</dbReference>
<sequence>MSTEESAARSPARRRASRAPAATIYDIAKLAGVNPSTVSRALNQPGRINIKTEQRIREAADELNYRVNPFARALPTGRTMTLGFIVADITNPVLFGIIRGAEKAAAQLGYTLIIAESQESGEREAAAAERVLPSVDGLVLATTRLGDPQIQDLAAQKPLVLINRFVEGVDCIVPDISIGIGQAVEHLARAGHRRIAYLAGPETSWIGQRRAEAIGAAADREGIEVVQLGPASPTLAGGPASLPEVLASKATAVIAYNDLMAIGLLREAQKRGMSIPGDLSIIGFDDIFGSDFTTPPLTTIRMPLADAGHRAVHAVLTVLGEDVADLDETPLTTELVVRDSVATLAAQN</sequence>
<proteinExistence type="predicted"/>
<dbReference type="RefSeq" id="WP_182490733.1">
    <property type="nucleotide sequence ID" value="NZ_BAAAOV010000001.1"/>
</dbReference>
<gene>
    <name evidence="5" type="ORF">FHX53_001506</name>
</gene>
<dbReference type="GO" id="GO:0003700">
    <property type="term" value="F:DNA-binding transcription factor activity"/>
    <property type="evidence" value="ECO:0007669"/>
    <property type="project" value="TreeGrafter"/>
</dbReference>
<dbReference type="InterPro" id="IPR028082">
    <property type="entry name" value="Peripla_BP_I"/>
</dbReference>
<dbReference type="AlphaFoldDB" id="A0A839ECE5"/>
<evidence type="ECO:0000259" key="4">
    <source>
        <dbReference type="PROSITE" id="PS50932"/>
    </source>
</evidence>
<dbReference type="Proteomes" id="UP000585905">
    <property type="component" value="Unassembled WGS sequence"/>
</dbReference>
<dbReference type="EMBL" id="JACGWX010000003">
    <property type="protein sequence ID" value="MBA8847914.1"/>
    <property type="molecule type" value="Genomic_DNA"/>
</dbReference>
<keyword evidence="3" id="KW-0804">Transcription</keyword>
<dbReference type="GO" id="GO:0000976">
    <property type="term" value="F:transcription cis-regulatory region binding"/>
    <property type="evidence" value="ECO:0007669"/>
    <property type="project" value="TreeGrafter"/>
</dbReference>
<dbReference type="PRINTS" id="PR00036">
    <property type="entry name" value="HTHLACI"/>
</dbReference>
<evidence type="ECO:0000256" key="1">
    <source>
        <dbReference type="ARBA" id="ARBA00023015"/>
    </source>
</evidence>
<comment type="caution">
    <text evidence="5">The sequence shown here is derived from an EMBL/GenBank/DDBJ whole genome shotgun (WGS) entry which is preliminary data.</text>
</comment>
<name>A0A839ECE5_9MICO</name>
<dbReference type="PANTHER" id="PTHR30146">
    <property type="entry name" value="LACI-RELATED TRANSCRIPTIONAL REPRESSOR"/>
    <property type="match status" value="1"/>
</dbReference>
<dbReference type="Gene3D" id="1.10.260.40">
    <property type="entry name" value="lambda repressor-like DNA-binding domains"/>
    <property type="match status" value="1"/>
</dbReference>
<dbReference type="InterPro" id="IPR010982">
    <property type="entry name" value="Lambda_DNA-bd_dom_sf"/>
</dbReference>
<dbReference type="PROSITE" id="PS50932">
    <property type="entry name" value="HTH_LACI_2"/>
    <property type="match status" value="1"/>
</dbReference>
<evidence type="ECO:0000256" key="3">
    <source>
        <dbReference type="ARBA" id="ARBA00023163"/>
    </source>
</evidence>
<dbReference type="PANTHER" id="PTHR30146:SF109">
    <property type="entry name" value="HTH-TYPE TRANSCRIPTIONAL REGULATOR GALS"/>
    <property type="match status" value="1"/>
</dbReference>
<evidence type="ECO:0000313" key="6">
    <source>
        <dbReference type="Proteomes" id="UP000585905"/>
    </source>
</evidence>
<keyword evidence="2" id="KW-0238">DNA-binding</keyword>
<accession>A0A839ECE5</accession>
<organism evidence="5 6">
    <name type="scientific">Microcella alkalica</name>
    <dbReference type="NCBI Taxonomy" id="355930"/>
    <lineage>
        <taxon>Bacteria</taxon>
        <taxon>Bacillati</taxon>
        <taxon>Actinomycetota</taxon>
        <taxon>Actinomycetes</taxon>
        <taxon>Micrococcales</taxon>
        <taxon>Microbacteriaceae</taxon>
        <taxon>Microcella</taxon>
    </lineage>
</organism>
<evidence type="ECO:0000256" key="2">
    <source>
        <dbReference type="ARBA" id="ARBA00023125"/>
    </source>
</evidence>
<keyword evidence="6" id="KW-1185">Reference proteome</keyword>
<keyword evidence="1" id="KW-0805">Transcription regulation</keyword>
<dbReference type="Gene3D" id="3.40.50.2300">
    <property type="match status" value="2"/>
</dbReference>
<reference evidence="5 6" key="1">
    <citation type="submission" date="2020-07" db="EMBL/GenBank/DDBJ databases">
        <title>Sequencing the genomes of 1000 actinobacteria strains.</title>
        <authorList>
            <person name="Klenk H.-P."/>
        </authorList>
    </citation>
    <scope>NUCLEOTIDE SEQUENCE [LARGE SCALE GENOMIC DNA]</scope>
    <source>
        <strain evidence="5 6">DSM 19663</strain>
    </source>
</reference>
<dbReference type="Pfam" id="PF00356">
    <property type="entry name" value="LacI"/>
    <property type="match status" value="1"/>
</dbReference>
<dbReference type="SUPFAM" id="SSF53822">
    <property type="entry name" value="Periplasmic binding protein-like I"/>
    <property type="match status" value="1"/>
</dbReference>
<evidence type="ECO:0000313" key="5">
    <source>
        <dbReference type="EMBL" id="MBA8847914.1"/>
    </source>
</evidence>
<dbReference type="Pfam" id="PF13377">
    <property type="entry name" value="Peripla_BP_3"/>
    <property type="match status" value="1"/>
</dbReference>